<evidence type="ECO:0000313" key="1">
    <source>
        <dbReference type="EMBL" id="MCB5228312.1"/>
    </source>
</evidence>
<protein>
    <submittedName>
        <fullName evidence="1">Uncharacterized protein</fullName>
    </submittedName>
</protein>
<proteinExistence type="predicted"/>
<sequence>MSSSIRHKLSPIPAQFAQYSETLAYQINEMWWRSSSILLTTDKPIDRETDLTKSIMRKSTTAILKVMPYLLNGLDEPFRSEFIETGLQSLDILTLRDKFELAFNKQATLHFDSKVAATADIGLSNLLAMYFTDPDLKPRPHELHLKFKAFSPVLARQIADLNERANFEDGKSFTLLNTTLRKSILSLSQIIPFLLSNLPEDTIKKIELHGLDSLDDQSIANLVEYTGMNEIFRSKLKLETKFDDALTNLRSMHFNVECIPFSHLKFKDSIIDISRAMQLSYTEFCDVKKLLSECAEIFAKDENKSTQTSIDNLNKSLNCILKLLNGELSSCSEEMTIKEKITSQSALVIKITNKMKSDKSAFMVFLKNIAPEHFGEQRIIQLNTDEKFDEFTANISNTFKEEYRAYLSEYNNYSAVELWARKSLAKYLYAHYEDPKIKKVLMLLQDHGINGLALEYGKGFNILNEHLENTAESDNSAGKWQLTAALEIYNFTNKTSIRLNQLSPFIVTFENENNDRLHSISLYEIATDYPRVFEDLKIYIDKNKTKTDEGSVQQITLSSKVNIFKRLFLKHHNSLNESEISTLKSEGIQAFAKNNKKLLEHFRQVILNDSKNKIIKSSTAIQQQNALNSIVDFFGIDKSEAYRVKANKDQKLARRRNQKSMYTFEQVVNIAYAIEKLLTQTDLTNLQHLCLHAARIFIKTGWNLTPVLELDRDDLTYFGVSLQGNRTAAVRMFKRRANYKTHWPTFGETAQIEKIDADTLYREYVTGKITSSVMQDLEFISNHTRKTSEQHKKTQFRDKIFTYSLGKKVSVLNGLSFTKCINELLKKAGLDITFSVTRLRKKGMNYTYRKVAKNFEKYKHAGLHTPAAFYQYYLKMESGESEQSISAATAVMADFYIHDNAEKIIFVQKVDDSTRQTPTGRCNQTADSDVVKQFKVKNRKFLDEKEITGCADFGACLFCEHFRCIADAEHVWRLLSFEKIVIDQMVAASYSIFGDDGSEQQKNIIKLKQRVIDILKELEHMNSQAISQGKVLFSQHGVHPDWEFA</sequence>
<organism evidence="1 2">
    <name type="scientific">Alishewanella maricola</name>
    <dbReference type="NCBI Taxonomy" id="2795740"/>
    <lineage>
        <taxon>Bacteria</taxon>
        <taxon>Pseudomonadati</taxon>
        <taxon>Pseudomonadota</taxon>
        <taxon>Gammaproteobacteria</taxon>
        <taxon>Alteromonadales</taxon>
        <taxon>Alteromonadaceae</taxon>
        <taxon>Alishewanella</taxon>
    </lineage>
</organism>
<reference evidence="1 2" key="1">
    <citation type="submission" date="2021-10" db="EMBL/GenBank/DDBJ databases">
        <title>Alishewanella koreense sp. nov. isolated from seawater of southwestern coast in South Korea and the proposal for the reclassification of Rheinheimera perlucida and Rheinheimera tuosuensis as Arsukibacterium perlucida and Arsukibacterium tuosuensis.</title>
        <authorList>
            <person name="Kim K.H."/>
            <person name="Ruan W."/>
            <person name="Kim K.R."/>
            <person name="Baek J.H."/>
            <person name="Jeon C.O."/>
        </authorList>
    </citation>
    <scope>NUCLEOTIDE SEQUENCE [LARGE SCALE GENOMIC DNA]</scope>
    <source>
        <strain evidence="1 2">16-MA</strain>
    </source>
</reference>
<name>A0ABS8C7J6_9ALTE</name>
<evidence type="ECO:0000313" key="2">
    <source>
        <dbReference type="Proteomes" id="UP000633814"/>
    </source>
</evidence>
<dbReference type="EMBL" id="JAEINI020000019">
    <property type="protein sequence ID" value="MCB5228312.1"/>
    <property type="molecule type" value="Genomic_DNA"/>
</dbReference>
<dbReference type="RefSeq" id="WP_226752366.1">
    <property type="nucleotide sequence ID" value="NZ_JAEINI020000019.1"/>
</dbReference>
<gene>
    <name evidence="1" type="ORF">JAO78_016020</name>
</gene>
<comment type="caution">
    <text evidence="1">The sequence shown here is derived from an EMBL/GenBank/DDBJ whole genome shotgun (WGS) entry which is preliminary data.</text>
</comment>
<dbReference type="Proteomes" id="UP000633814">
    <property type="component" value="Unassembled WGS sequence"/>
</dbReference>
<keyword evidence="2" id="KW-1185">Reference proteome</keyword>
<accession>A0ABS8C7J6</accession>